<evidence type="ECO:0000256" key="11">
    <source>
        <dbReference type="ARBA" id="ARBA00093237"/>
    </source>
</evidence>
<name>A0A151ZKG5_TIELA</name>
<dbReference type="PANTHER" id="PTHR23221">
    <property type="entry name" value="GLYCOSYLPHOSPHATIDYLINOSITOL PHOSPHOLIPASE D"/>
    <property type="match status" value="1"/>
</dbReference>
<evidence type="ECO:0000256" key="13">
    <source>
        <dbReference type="SAM" id="SignalP"/>
    </source>
</evidence>
<protein>
    <recommendedName>
        <fullName evidence="4">Phosphatidylinositol-glycan-specific phospholipase D</fullName>
        <ecNumber evidence="3">3.1.4.50</ecNumber>
    </recommendedName>
    <alternativeName>
        <fullName evidence="10">Glycosyl-phosphatidylinositol-specific phospholipase D</fullName>
    </alternativeName>
</protein>
<evidence type="ECO:0000256" key="3">
    <source>
        <dbReference type="ARBA" id="ARBA00012284"/>
    </source>
</evidence>
<dbReference type="InterPro" id="IPR028994">
    <property type="entry name" value="Integrin_alpha_N"/>
</dbReference>
<evidence type="ECO:0000313" key="15">
    <source>
        <dbReference type="EMBL" id="KYQ94491.1"/>
    </source>
</evidence>
<feature type="domain" description="Phospholipase C/D" evidence="14">
    <location>
        <begin position="31"/>
        <end position="206"/>
    </location>
</feature>
<organism evidence="15 16">
    <name type="scientific">Tieghemostelium lacteum</name>
    <name type="common">Slime mold</name>
    <name type="synonym">Dictyostelium lacteum</name>
    <dbReference type="NCBI Taxonomy" id="361077"/>
    <lineage>
        <taxon>Eukaryota</taxon>
        <taxon>Amoebozoa</taxon>
        <taxon>Evosea</taxon>
        <taxon>Eumycetozoa</taxon>
        <taxon>Dictyostelia</taxon>
        <taxon>Dictyosteliales</taxon>
        <taxon>Raperosteliaceae</taxon>
        <taxon>Tieghemostelium</taxon>
    </lineage>
</organism>
<evidence type="ECO:0000256" key="8">
    <source>
        <dbReference type="ARBA" id="ARBA00022801"/>
    </source>
</evidence>
<dbReference type="EC" id="3.1.4.50" evidence="3"/>
<dbReference type="Pfam" id="PF01839">
    <property type="entry name" value="FG-GAP"/>
    <property type="match status" value="2"/>
</dbReference>
<evidence type="ECO:0000256" key="5">
    <source>
        <dbReference type="ARBA" id="ARBA00022525"/>
    </source>
</evidence>
<feature type="chain" id="PRO_5007593409" description="Phosphatidylinositol-glycan-specific phospholipase D" evidence="13">
    <location>
        <begin position="27"/>
        <end position="876"/>
    </location>
</feature>
<keyword evidence="7" id="KW-0677">Repeat</keyword>
<dbReference type="InterPro" id="IPR013519">
    <property type="entry name" value="Int_alpha_beta-p"/>
</dbReference>
<dbReference type="STRING" id="361077.A0A151ZKG5"/>
<dbReference type="InterPro" id="IPR001028">
    <property type="entry name" value="Gprt_PLipase_D"/>
</dbReference>
<feature type="signal peptide" evidence="13">
    <location>
        <begin position="1"/>
        <end position="26"/>
    </location>
</feature>
<feature type="repeat" description="FG-GAP" evidence="12">
    <location>
        <begin position="822"/>
        <end position="876"/>
    </location>
</feature>
<evidence type="ECO:0000256" key="2">
    <source>
        <dbReference type="ARBA" id="ARBA00008652"/>
    </source>
</evidence>
<evidence type="ECO:0000256" key="7">
    <source>
        <dbReference type="ARBA" id="ARBA00022737"/>
    </source>
</evidence>
<dbReference type="InParanoid" id="A0A151ZKG5"/>
<dbReference type="SMART" id="SM00191">
    <property type="entry name" value="Int_alpha"/>
    <property type="match status" value="6"/>
</dbReference>
<dbReference type="GO" id="GO:0004621">
    <property type="term" value="F:glycosylphosphatidylinositol phospholipase D activity"/>
    <property type="evidence" value="ECO:0007669"/>
    <property type="project" value="UniProtKB-EC"/>
</dbReference>
<dbReference type="InterPro" id="IPR013517">
    <property type="entry name" value="FG-GAP"/>
</dbReference>
<keyword evidence="5" id="KW-0964">Secreted</keyword>
<keyword evidence="9" id="KW-0325">Glycoprotein</keyword>
<dbReference type="PANTHER" id="PTHR23221:SF7">
    <property type="entry name" value="PHOSPHATIDYLINOSITOL-GLYCAN-SPECIFIC PHOSPHOLIPASE D"/>
    <property type="match status" value="1"/>
</dbReference>
<dbReference type="Gene3D" id="2.130.10.130">
    <property type="entry name" value="Integrin alpha, N-terminal"/>
    <property type="match status" value="3"/>
</dbReference>
<evidence type="ECO:0000256" key="6">
    <source>
        <dbReference type="ARBA" id="ARBA00022729"/>
    </source>
</evidence>
<keyword evidence="16" id="KW-1185">Reference proteome</keyword>
<dbReference type="PROSITE" id="PS51470">
    <property type="entry name" value="FG_GAP"/>
    <property type="match status" value="3"/>
</dbReference>
<evidence type="ECO:0000256" key="4">
    <source>
        <dbReference type="ARBA" id="ARBA00015988"/>
    </source>
</evidence>
<comment type="caution">
    <text evidence="15">The sequence shown here is derived from an EMBL/GenBank/DDBJ whole genome shotgun (WGS) entry which is preliminary data.</text>
</comment>
<sequence>MEIIKFNGSITIFLVTLCIFIPNVLSCGMTTHNMVGRRAFNFSSFEGFEEYKVYISDNYPTFDAGCAFPDFGYSCGNLAEESEAAHWPPFLRAGTRYLLDTYNQPWSEDAIKLAVFLLGIASHQVADIPWHSIGGIKEGLIRAMAGQDFEGDYSVAHTNADDGGEFVLAYNYNLDWLSDEWYVPVTDIKNIFYLMNYTEVDDYKLVTCNSRLYAGAMGVKIGGKFLYPDIAKKSIFLIDHYQDYFNGGLDDMAIWTSYCWPVLMGWMQGQEIGNFCAIQPDPNNELVNDIRHYHGSSEVSHPYHDEIVQFINDNLEIKEQGNGYSIKLPKQMKSDLYDKLSSLYQEKRQIEKVKDKQQSALGIDVQIGFNLKPLDILENKSVPSPNYTSIQSENEYSYLGREIKSVDLNGDGLDDLVISSPGYGMPGAMQTGCVYYIFSGQNSSLSQSINSGAGGSLNINQLYNGKVCGNETHSRFGWTFEVLDFNLDGVLDLVIGAPGSENANLTYMGKVYVYFGEMSSGKWSVQSYPSMLIYGSNFHDQAGNLITSGDCNGDGHLDLILGTYTSEAGGTENGMVTLYYSSSKYQYGSSLDLNMEYDFQFYGIADYEWFGYQISVYHDIPENKSFILIGSPNYHAFNGTLMDVGKITAFPLNPPSWDAVFTLYGSDQFDKLGYNFQVVNSSQFGLEGKYDNLLLLSLPTKILSSDLDQAGQVLLIDLDSLIVQGDASKYLEISSSPSILSFQGTTKYSRFGECLLLGKIQSTDSNPTLFIGAPLWTDSYDDTGPGIVFSFDPMDYLVNDKTKSPNLISKENSKFYKLSSSSSGTTVQNNIKDSRFGFRMVLADLNMDGTNDLIIGAARDSSELLEGGSVNIFLSS</sequence>
<dbReference type="SUPFAM" id="SSF69318">
    <property type="entry name" value="Integrin alpha N-terminal domain"/>
    <property type="match status" value="1"/>
</dbReference>
<comment type="similarity">
    <text evidence="2">Belongs to the GPLD1 family.</text>
</comment>
<evidence type="ECO:0000256" key="9">
    <source>
        <dbReference type="ARBA" id="ARBA00023180"/>
    </source>
</evidence>
<gene>
    <name evidence="15" type="ORF">DLAC_04796</name>
</gene>
<dbReference type="OMA" id="CGMTTHN"/>
<feature type="repeat" description="FG-GAP" evidence="12">
    <location>
        <begin position="460"/>
        <end position="523"/>
    </location>
</feature>
<proteinExistence type="inferred from homology"/>
<reference evidence="15 16" key="1">
    <citation type="submission" date="2015-12" db="EMBL/GenBank/DDBJ databases">
        <title>Dictyostelia acquired genes for synthesis and detection of signals that induce cell-type specialization by lateral gene transfer from prokaryotes.</title>
        <authorList>
            <person name="Gloeckner G."/>
            <person name="Schaap P."/>
        </authorList>
    </citation>
    <scope>NUCLEOTIDE SEQUENCE [LARGE SCALE GENOMIC DNA]</scope>
    <source>
        <strain evidence="15 16">TK</strain>
    </source>
</reference>
<evidence type="ECO:0000256" key="12">
    <source>
        <dbReference type="PROSITE-ProRule" id="PRU00803"/>
    </source>
</evidence>
<evidence type="ECO:0000256" key="10">
    <source>
        <dbReference type="ARBA" id="ARBA00029753"/>
    </source>
</evidence>
<feature type="repeat" description="FG-GAP" evidence="12">
    <location>
        <begin position="386"/>
        <end position="446"/>
    </location>
</feature>
<keyword evidence="6 13" id="KW-0732">Signal</keyword>
<dbReference type="InterPro" id="IPR029002">
    <property type="entry name" value="PLPC/GPLD1"/>
</dbReference>
<dbReference type="Pfam" id="PF00882">
    <property type="entry name" value="Zn_dep_PLPC"/>
    <property type="match status" value="1"/>
</dbReference>
<evidence type="ECO:0000256" key="1">
    <source>
        <dbReference type="ARBA" id="ARBA00004613"/>
    </source>
</evidence>
<evidence type="ECO:0000313" key="16">
    <source>
        <dbReference type="Proteomes" id="UP000076078"/>
    </source>
</evidence>
<dbReference type="GO" id="GO:0005615">
    <property type="term" value="C:extracellular space"/>
    <property type="evidence" value="ECO:0007669"/>
    <property type="project" value="TreeGrafter"/>
</dbReference>
<comment type="catalytic activity">
    <reaction evidence="11">
        <text>a 6-(alpha-D-glucosaminyl)-1-(1,2-diacyl-sn-glycero-3-phospho)-1D-myo-inositol + H2O = 6-(alpha-D-glucosaminyl)-1D-myo-inositol + a 1,2-diacyl-sn-glycero-3-phosphate + H(+)</text>
        <dbReference type="Rhea" id="RHEA:10832"/>
        <dbReference type="ChEBI" id="CHEBI:15377"/>
        <dbReference type="ChEBI" id="CHEBI:15378"/>
        <dbReference type="ChEBI" id="CHEBI:57997"/>
        <dbReference type="ChEBI" id="CHEBI:58608"/>
        <dbReference type="ChEBI" id="CHEBI:58700"/>
        <dbReference type="EC" id="3.1.4.50"/>
    </reaction>
</comment>
<dbReference type="PRINTS" id="PR00718">
    <property type="entry name" value="PHPHLIPASED"/>
</dbReference>
<dbReference type="GO" id="GO:0031012">
    <property type="term" value="C:extracellular matrix"/>
    <property type="evidence" value="ECO:0007669"/>
    <property type="project" value="TreeGrafter"/>
</dbReference>
<keyword evidence="8" id="KW-0378">Hydrolase</keyword>
<dbReference type="OrthoDB" id="5317514at2759"/>
<accession>A0A151ZKG5</accession>
<dbReference type="Proteomes" id="UP000076078">
    <property type="component" value="Unassembled WGS sequence"/>
</dbReference>
<dbReference type="AlphaFoldDB" id="A0A151ZKG5"/>
<evidence type="ECO:0000259" key="14">
    <source>
        <dbReference type="Pfam" id="PF00882"/>
    </source>
</evidence>
<dbReference type="EMBL" id="LODT01000022">
    <property type="protein sequence ID" value="KYQ94491.1"/>
    <property type="molecule type" value="Genomic_DNA"/>
</dbReference>
<comment type="subcellular location">
    <subcellularLocation>
        <location evidence="1">Secreted</location>
    </subcellularLocation>
</comment>